<keyword evidence="2" id="KW-1185">Reference proteome</keyword>
<reference evidence="1 2" key="1">
    <citation type="submission" date="2019-03" db="EMBL/GenBank/DDBJ databases">
        <title>Sequencing the genomes of 1000 actinobacteria strains.</title>
        <authorList>
            <person name="Klenk H.-P."/>
        </authorList>
    </citation>
    <scope>NUCLEOTIDE SEQUENCE [LARGE SCALE GENOMIC DNA]</scope>
    <source>
        <strain evidence="1 2">DSM 44969</strain>
    </source>
</reference>
<sequence>MARLRCPPLVVEDRDEAIAFVLEVEDAVAEYERLRAAG</sequence>
<organism evidence="1 2">
    <name type="scientific">Pseudonocardia endophytica</name>
    <dbReference type="NCBI Taxonomy" id="401976"/>
    <lineage>
        <taxon>Bacteria</taxon>
        <taxon>Bacillati</taxon>
        <taxon>Actinomycetota</taxon>
        <taxon>Actinomycetes</taxon>
        <taxon>Pseudonocardiales</taxon>
        <taxon>Pseudonocardiaceae</taxon>
        <taxon>Pseudonocardia</taxon>
    </lineage>
</organism>
<evidence type="ECO:0000313" key="2">
    <source>
        <dbReference type="Proteomes" id="UP000295560"/>
    </source>
</evidence>
<dbReference type="Proteomes" id="UP000295560">
    <property type="component" value="Unassembled WGS sequence"/>
</dbReference>
<dbReference type="AlphaFoldDB" id="A0A4R1HQ64"/>
<name>A0A4R1HQ64_PSEEN</name>
<dbReference type="EMBL" id="SMFZ01000002">
    <property type="protein sequence ID" value="TCK21899.1"/>
    <property type="molecule type" value="Genomic_DNA"/>
</dbReference>
<comment type="caution">
    <text evidence="1">The sequence shown here is derived from an EMBL/GenBank/DDBJ whole genome shotgun (WGS) entry which is preliminary data.</text>
</comment>
<accession>A0A4R1HQ64</accession>
<evidence type="ECO:0000313" key="1">
    <source>
        <dbReference type="EMBL" id="TCK21899.1"/>
    </source>
</evidence>
<protein>
    <submittedName>
        <fullName evidence="1">Uncharacterized protein</fullName>
    </submittedName>
</protein>
<proteinExistence type="predicted"/>
<gene>
    <name evidence="1" type="ORF">EV378_5891</name>
</gene>